<comment type="caution">
    <text evidence="1">The sequence shown here is derived from an EMBL/GenBank/DDBJ whole genome shotgun (WGS) entry which is preliminary data.</text>
</comment>
<keyword evidence="2" id="KW-1185">Reference proteome</keyword>
<reference evidence="1 2" key="1">
    <citation type="journal article" date="2022" name="New Phytol.">
        <title>Ecological generalism drives hyperdiversity of secondary metabolite gene clusters in xylarialean endophytes.</title>
        <authorList>
            <person name="Franco M.E.E."/>
            <person name="Wisecaver J.H."/>
            <person name="Arnold A.E."/>
            <person name="Ju Y.M."/>
            <person name="Slot J.C."/>
            <person name="Ahrendt S."/>
            <person name="Moore L.P."/>
            <person name="Eastman K.E."/>
            <person name="Scott K."/>
            <person name="Konkel Z."/>
            <person name="Mondo S.J."/>
            <person name="Kuo A."/>
            <person name="Hayes R.D."/>
            <person name="Haridas S."/>
            <person name="Andreopoulos B."/>
            <person name="Riley R."/>
            <person name="LaButti K."/>
            <person name="Pangilinan J."/>
            <person name="Lipzen A."/>
            <person name="Amirebrahimi M."/>
            <person name="Yan J."/>
            <person name="Adam C."/>
            <person name="Keymanesh K."/>
            <person name="Ng V."/>
            <person name="Louie K."/>
            <person name="Northen T."/>
            <person name="Drula E."/>
            <person name="Henrissat B."/>
            <person name="Hsieh H.M."/>
            <person name="Youens-Clark K."/>
            <person name="Lutzoni F."/>
            <person name="Miadlikowska J."/>
            <person name="Eastwood D.C."/>
            <person name="Hamelin R.C."/>
            <person name="Grigoriev I.V."/>
            <person name="U'Ren J.M."/>
        </authorList>
    </citation>
    <scope>NUCLEOTIDE SEQUENCE [LARGE SCALE GENOMIC DNA]</scope>
    <source>
        <strain evidence="1 2">CBS 119005</strain>
    </source>
</reference>
<sequence length="242" mass="27864">MYCENMERKLMSRCKGLLDVPSSPSTCQCRNKRKMGQSSLDRADSTDSEKTETEKEEDMAHLEVQYLHRTVRDYLHSPGKWDWIISMSPGPFNPHLSLCKSNLLQLKGLDPVSLQSTKFRIHIRNVIKYGKRSMAKHQKIDEVIMLLDEVERVGTVLTTQTDENTNTFGDRCGALGNDHWSSFFSWQYFAAVVQPLDGNLRRAPISGNTPWRKRAQAGTRERRADAIIIRSIERRYQWTVGS</sequence>
<evidence type="ECO:0000313" key="2">
    <source>
        <dbReference type="Proteomes" id="UP001497700"/>
    </source>
</evidence>
<dbReference type="Proteomes" id="UP001497700">
    <property type="component" value="Unassembled WGS sequence"/>
</dbReference>
<gene>
    <name evidence="1" type="ORF">F4820DRAFT_468472</name>
</gene>
<evidence type="ECO:0000313" key="1">
    <source>
        <dbReference type="EMBL" id="KAI4866863.1"/>
    </source>
</evidence>
<dbReference type="EMBL" id="MU393453">
    <property type="protein sequence ID" value="KAI4866863.1"/>
    <property type="molecule type" value="Genomic_DNA"/>
</dbReference>
<name>A0ACB9Z6J0_9PEZI</name>
<protein>
    <submittedName>
        <fullName evidence="1">Uncharacterized protein</fullName>
    </submittedName>
</protein>
<proteinExistence type="predicted"/>
<accession>A0ACB9Z6J0</accession>
<organism evidence="1 2">
    <name type="scientific">Hypoxylon rubiginosum</name>
    <dbReference type="NCBI Taxonomy" id="110542"/>
    <lineage>
        <taxon>Eukaryota</taxon>
        <taxon>Fungi</taxon>
        <taxon>Dikarya</taxon>
        <taxon>Ascomycota</taxon>
        <taxon>Pezizomycotina</taxon>
        <taxon>Sordariomycetes</taxon>
        <taxon>Xylariomycetidae</taxon>
        <taxon>Xylariales</taxon>
        <taxon>Hypoxylaceae</taxon>
        <taxon>Hypoxylon</taxon>
    </lineage>
</organism>